<dbReference type="GO" id="GO:0003755">
    <property type="term" value="F:peptidyl-prolyl cis-trans isomerase activity"/>
    <property type="evidence" value="ECO:0007669"/>
    <property type="project" value="UniProtKB-UniRule"/>
</dbReference>
<dbReference type="EC" id="5.2.1.8" evidence="4"/>
<evidence type="ECO:0000313" key="8">
    <source>
        <dbReference type="Proteomes" id="UP000823862"/>
    </source>
</evidence>
<keyword evidence="2 3" id="KW-0697">Rotamase</keyword>
<dbReference type="SUPFAM" id="SSF54534">
    <property type="entry name" value="FKBP-like"/>
    <property type="match status" value="1"/>
</dbReference>
<evidence type="ECO:0000313" key="7">
    <source>
        <dbReference type="EMBL" id="HJA84983.1"/>
    </source>
</evidence>
<keyword evidence="3 4" id="KW-0413">Isomerase</keyword>
<dbReference type="Pfam" id="PF00254">
    <property type="entry name" value="FKBP_C"/>
    <property type="match status" value="1"/>
</dbReference>
<gene>
    <name evidence="7" type="ORF">H9950_02075</name>
</gene>
<accession>A0A9D2HVR5</accession>
<dbReference type="InterPro" id="IPR046357">
    <property type="entry name" value="PPIase_dom_sf"/>
</dbReference>
<sequence>MRKSFLLFPLFSLLLLAFVACEETEEPTAYDNWRERNDAFIDSLRAIAGENYLVWTHPDTRVSTEVPAMNVGELYAVQVQDGGTNVNPYRYAYAKKLVDNPEGTRLLYTDEVSMYYHATYINGEEFDGNFDGYGALDQQIPLDVEQMKWPTDFDEPATFSPGSMIGGVKWVLQMARTGERWIIYVPYYNNVGYGESDFTPLGSSTTIPAYSALTFDFVIGDIVE</sequence>
<feature type="signal peptide" evidence="5">
    <location>
        <begin position="1"/>
        <end position="22"/>
    </location>
</feature>
<feature type="domain" description="PPIase FKBP-type" evidence="6">
    <location>
        <begin position="109"/>
        <end position="223"/>
    </location>
</feature>
<comment type="caution">
    <text evidence="7">The sequence shown here is derived from an EMBL/GenBank/DDBJ whole genome shotgun (WGS) entry which is preliminary data.</text>
</comment>
<dbReference type="PROSITE" id="PS50059">
    <property type="entry name" value="FKBP_PPIASE"/>
    <property type="match status" value="1"/>
</dbReference>
<dbReference type="Proteomes" id="UP000823862">
    <property type="component" value="Unassembled WGS sequence"/>
</dbReference>
<reference evidence="7" key="1">
    <citation type="journal article" date="2021" name="PeerJ">
        <title>Extensive microbial diversity within the chicken gut microbiome revealed by metagenomics and culture.</title>
        <authorList>
            <person name="Gilroy R."/>
            <person name="Ravi A."/>
            <person name="Getino M."/>
            <person name="Pursley I."/>
            <person name="Horton D.L."/>
            <person name="Alikhan N.F."/>
            <person name="Baker D."/>
            <person name="Gharbi K."/>
            <person name="Hall N."/>
            <person name="Watson M."/>
            <person name="Adriaenssens E.M."/>
            <person name="Foster-Nyarko E."/>
            <person name="Jarju S."/>
            <person name="Secka A."/>
            <person name="Antonio M."/>
            <person name="Oren A."/>
            <person name="Chaudhuri R.R."/>
            <person name="La Ragione R."/>
            <person name="Hildebrand F."/>
            <person name="Pallen M.J."/>
        </authorList>
    </citation>
    <scope>NUCLEOTIDE SEQUENCE</scope>
    <source>
        <strain evidence="7">ChiHjej12B11-9795</strain>
    </source>
</reference>
<dbReference type="AlphaFoldDB" id="A0A9D2HVR5"/>
<evidence type="ECO:0000256" key="3">
    <source>
        <dbReference type="PROSITE-ProRule" id="PRU00277"/>
    </source>
</evidence>
<comment type="catalytic activity">
    <reaction evidence="1 3 4">
        <text>[protein]-peptidylproline (omega=180) = [protein]-peptidylproline (omega=0)</text>
        <dbReference type="Rhea" id="RHEA:16237"/>
        <dbReference type="Rhea" id="RHEA-COMP:10747"/>
        <dbReference type="Rhea" id="RHEA-COMP:10748"/>
        <dbReference type="ChEBI" id="CHEBI:83833"/>
        <dbReference type="ChEBI" id="CHEBI:83834"/>
        <dbReference type="EC" id="5.2.1.8"/>
    </reaction>
</comment>
<evidence type="ECO:0000256" key="1">
    <source>
        <dbReference type="ARBA" id="ARBA00000971"/>
    </source>
</evidence>
<evidence type="ECO:0000256" key="5">
    <source>
        <dbReference type="SAM" id="SignalP"/>
    </source>
</evidence>
<evidence type="ECO:0000259" key="6">
    <source>
        <dbReference type="PROSITE" id="PS50059"/>
    </source>
</evidence>
<dbReference type="EMBL" id="DWZI01000011">
    <property type="protein sequence ID" value="HJA84983.1"/>
    <property type="molecule type" value="Genomic_DNA"/>
</dbReference>
<feature type="chain" id="PRO_5038471326" description="Peptidyl-prolyl cis-trans isomerase" evidence="5">
    <location>
        <begin position="23"/>
        <end position="224"/>
    </location>
</feature>
<protein>
    <recommendedName>
        <fullName evidence="4">Peptidyl-prolyl cis-trans isomerase</fullName>
        <ecNumber evidence="4">5.2.1.8</ecNumber>
    </recommendedName>
</protein>
<name>A0A9D2HVR5_9BACE</name>
<evidence type="ECO:0000256" key="2">
    <source>
        <dbReference type="ARBA" id="ARBA00023110"/>
    </source>
</evidence>
<keyword evidence="5" id="KW-0732">Signal</keyword>
<evidence type="ECO:0000256" key="4">
    <source>
        <dbReference type="RuleBase" id="RU003915"/>
    </source>
</evidence>
<organism evidence="7 8">
    <name type="scientific">Candidatus Bacteroides avicola</name>
    <dbReference type="NCBI Taxonomy" id="2838468"/>
    <lineage>
        <taxon>Bacteria</taxon>
        <taxon>Pseudomonadati</taxon>
        <taxon>Bacteroidota</taxon>
        <taxon>Bacteroidia</taxon>
        <taxon>Bacteroidales</taxon>
        <taxon>Bacteroidaceae</taxon>
        <taxon>Bacteroides</taxon>
    </lineage>
</organism>
<comment type="similarity">
    <text evidence="4">Belongs to the FKBP-type PPIase family.</text>
</comment>
<dbReference type="Gene3D" id="3.10.50.40">
    <property type="match status" value="1"/>
</dbReference>
<reference evidence="7" key="2">
    <citation type="submission" date="2021-04" db="EMBL/GenBank/DDBJ databases">
        <authorList>
            <person name="Gilroy R."/>
        </authorList>
    </citation>
    <scope>NUCLEOTIDE SEQUENCE</scope>
    <source>
        <strain evidence="7">ChiHjej12B11-9795</strain>
    </source>
</reference>
<proteinExistence type="inferred from homology"/>
<dbReference type="PROSITE" id="PS51257">
    <property type="entry name" value="PROKAR_LIPOPROTEIN"/>
    <property type="match status" value="1"/>
</dbReference>
<dbReference type="InterPro" id="IPR001179">
    <property type="entry name" value="PPIase_FKBP_dom"/>
</dbReference>